<feature type="domain" description="Reverse transcriptase Ty1/copia-type" evidence="2">
    <location>
        <begin position="1"/>
        <end position="110"/>
    </location>
</feature>
<sequence length="344" mass="39145">MHQPPGFISEQFPNHVCLLKKALYGLKQAPRAWYGKVAQYLIFCGFKMSNADSSLFVKTEPNMQLLVLLYVDDMIVTGSDEAEISSLRNDLSLRFDMKNLGEVDCFLGLERQIFCGRPIFLQRISSSNLKLSHSLPHLFPFFTVHQPPHNLAYLFPSHYPTLLPIGPQRHSQAIAQQHGIRPLFREQRPRDQRHTVSHALERRIPTTVTQEPAGRTVLEDRDLWGPRRDHQASPLGSLQKPSRELGKSLPRSGTTQPGMLKGSDLRLSSEAKSRASWAKTSATKATRSCSEDRVFNSLRMWGNERLTVIWIWTPGWASWASWGKLCLGIGGRKMELMFGGRDWR</sequence>
<dbReference type="Proteomes" id="UP000634136">
    <property type="component" value="Unassembled WGS sequence"/>
</dbReference>
<feature type="compositionally biased region" description="Basic and acidic residues" evidence="1">
    <location>
        <begin position="263"/>
        <end position="273"/>
    </location>
</feature>
<reference evidence="3" key="1">
    <citation type="submission" date="2020-09" db="EMBL/GenBank/DDBJ databases">
        <title>Genome-Enabled Discovery of Anthraquinone Biosynthesis in Senna tora.</title>
        <authorList>
            <person name="Kang S.-H."/>
            <person name="Pandey R.P."/>
            <person name="Lee C.-M."/>
            <person name="Sim J.-S."/>
            <person name="Jeong J.-T."/>
            <person name="Choi B.-S."/>
            <person name="Jung M."/>
            <person name="Ginzburg D."/>
            <person name="Zhao K."/>
            <person name="Won S.Y."/>
            <person name="Oh T.-J."/>
            <person name="Yu Y."/>
            <person name="Kim N.-H."/>
            <person name="Lee O.R."/>
            <person name="Lee T.-H."/>
            <person name="Bashyal P."/>
            <person name="Kim T.-S."/>
            <person name="Lee W.-H."/>
            <person name="Kawkins C."/>
            <person name="Kim C.-K."/>
            <person name="Kim J.S."/>
            <person name="Ahn B.O."/>
            <person name="Rhee S.Y."/>
            <person name="Sohng J.K."/>
        </authorList>
    </citation>
    <scope>NUCLEOTIDE SEQUENCE</scope>
    <source>
        <tissue evidence="3">Leaf</tissue>
    </source>
</reference>
<dbReference type="SUPFAM" id="SSF56672">
    <property type="entry name" value="DNA/RNA polymerases"/>
    <property type="match status" value="1"/>
</dbReference>
<feature type="region of interest" description="Disordered" evidence="1">
    <location>
        <begin position="186"/>
        <end position="279"/>
    </location>
</feature>
<evidence type="ECO:0000259" key="2">
    <source>
        <dbReference type="Pfam" id="PF07727"/>
    </source>
</evidence>
<dbReference type="InterPro" id="IPR043502">
    <property type="entry name" value="DNA/RNA_pol_sf"/>
</dbReference>
<feature type="compositionally biased region" description="Basic and acidic residues" evidence="1">
    <location>
        <begin position="217"/>
        <end position="231"/>
    </location>
</feature>
<evidence type="ECO:0000313" key="3">
    <source>
        <dbReference type="EMBL" id="KAF7825179.1"/>
    </source>
</evidence>
<feature type="compositionally biased region" description="Basic and acidic residues" evidence="1">
    <location>
        <begin position="186"/>
        <end position="204"/>
    </location>
</feature>
<dbReference type="EMBL" id="JAAIUW010000006">
    <property type="protein sequence ID" value="KAF7825179.1"/>
    <property type="molecule type" value="Genomic_DNA"/>
</dbReference>
<dbReference type="OrthoDB" id="1938465at2759"/>
<name>A0A834TVV6_9FABA</name>
<keyword evidence="4" id="KW-1185">Reference proteome</keyword>
<evidence type="ECO:0000256" key="1">
    <source>
        <dbReference type="SAM" id="MobiDB-lite"/>
    </source>
</evidence>
<evidence type="ECO:0000313" key="4">
    <source>
        <dbReference type="Proteomes" id="UP000634136"/>
    </source>
</evidence>
<dbReference type="Pfam" id="PF07727">
    <property type="entry name" value="RVT_2"/>
    <property type="match status" value="1"/>
</dbReference>
<proteinExistence type="predicted"/>
<comment type="caution">
    <text evidence="3">The sequence shown here is derived from an EMBL/GenBank/DDBJ whole genome shotgun (WGS) entry which is preliminary data.</text>
</comment>
<gene>
    <name evidence="3" type="ORF">G2W53_016343</name>
</gene>
<accession>A0A834TVV6</accession>
<protein>
    <submittedName>
        <fullName evidence="3">Putative mitochondrial protein</fullName>
    </submittedName>
</protein>
<dbReference type="AlphaFoldDB" id="A0A834TVV6"/>
<dbReference type="InterPro" id="IPR013103">
    <property type="entry name" value="RVT_2"/>
</dbReference>
<organism evidence="3 4">
    <name type="scientific">Senna tora</name>
    <dbReference type="NCBI Taxonomy" id="362788"/>
    <lineage>
        <taxon>Eukaryota</taxon>
        <taxon>Viridiplantae</taxon>
        <taxon>Streptophyta</taxon>
        <taxon>Embryophyta</taxon>
        <taxon>Tracheophyta</taxon>
        <taxon>Spermatophyta</taxon>
        <taxon>Magnoliopsida</taxon>
        <taxon>eudicotyledons</taxon>
        <taxon>Gunneridae</taxon>
        <taxon>Pentapetalae</taxon>
        <taxon>rosids</taxon>
        <taxon>fabids</taxon>
        <taxon>Fabales</taxon>
        <taxon>Fabaceae</taxon>
        <taxon>Caesalpinioideae</taxon>
        <taxon>Cassia clade</taxon>
        <taxon>Senna</taxon>
    </lineage>
</organism>